<dbReference type="EMBL" id="MCGT01000040">
    <property type="protein sequence ID" value="ORX45903.1"/>
    <property type="molecule type" value="Genomic_DNA"/>
</dbReference>
<keyword evidence="1" id="KW-0812">Transmembrane</keyword>
<evidence type="ECO:0000256" key="1">
    <source>
        <dbReference type="SAM" id="Phobius"/>
    </source>
</evidence>
<feature type="transmembrane region" description="Helical" evidence="1">
    <location>
        <begin position="6"/>
        <end position="37"/>
    </location>
</feature>
<gene>
    <name evidence="2" type="ORF">DM01DRAFT_1339860</name>
</gene>
<keyword evidence="1" id="KW-0472">Membrane</keyword>
<sequence>MYGLVLLVLCGCYVCCLLVVLPAVYLGCLGVICFGALASHLLAKRCFVSGLETHLLQGFTTSFSTGLRQVCKQFNF</sequence>
<evidence type="ECO:0000313" key="3">
    <source>
        <dbReference type="Proteomes" id="UP000242146"/>
    </source>
</evidence>
<accession>A0A1X2G619</accession>
<dbReference type="Proteomes" id="UP000242146">
    <property type="component" value="Unassembled WGS sequence"/>
</dbReference>
<organism evidence="2 3">
    <name type="scientific">Hesseltinella vesiculosa</name>
    <dbReference type="NCBI Taxonomy" id="101127"/>
    <lineage>
        <taxon>Eukaryota</taxon>
        <taxon>Fungi</taxon>
        <taxon>Fungi incertae sedis</taxon>
        <taxon>Mucoromycota</taxon>
        <taxon>Mucoromycotina</taxon>
        <taxon>Mucoromycetes</taxon>
        <taxon>Mucorales</taxon>
        <taxon>Cunninghamellaceae</taxon>
        <taxon>Hesseltinella</taxon>
    </lineage>
</organism>
<reference evidence="2 3" key="1">
    <citation type="submission" date="2016-07" db="EMBL/GenBank/DDBJ databases">
        <title>Pervasive Adenine N6-methylation of Active Genes in Fungi.</title>
        <authorList>
            <consortium name="DOE Joint Genome Institute"/>
            <person name="Mondo S.J."/>
            <person name="Dannebaum R.O."/>
            <person name="Kuo R.C."/>
            <person name="Labutti K."/>
            <person name="Haridas S."/>
            <person name="Kuo A."/>
            <person name="Salamov A."/>
            <person name="Ahrendt S.R."/>
            <person name="Lipzen A."/>
            <person name="Sullivan W."/>
            <person name="Andreopoulos W.B."/>
            <person name="Clum A."/>
            <person name="Lindquist E."/>
            <person name="Daum C."/>
            <person name="Ramamoorthy G.K."/>
            <person name="Gryganskyi A."/>
            <person name="Culley D."/>
            <person name="Magnuson J.K."/>
            <person name="James T.Y."/>
            <person name="O'Malley M.A."/>
            <person name="Stajich J.E."/>
            <person name="Spatafora J.W."/>
            <person name="Visel A."/>
            <person name="Grigoriev I.V."/>
        </authorList>
    </citation>
    <scope>NUCLEOTIDE SEQUENCE [LARGE SCALE GENOMIC DNA]</scope>
    <source>
        <strain evidence="2 3">NRRL 3301</strain>
    </source>
</reference>
<keyword evidence="1" id="KW-1133">Transmembrane helix</keyword>
<dbReference type="AlphaFoldDB" id="A0A1X2G619"/>
<proteinExistence type="predicted"/>
<evidence type="ECO:0000313" key="2">
    <source>
        <dbReference type="EMBL" id="ORX45903.1"/>
    </source>
</evidence>
<name>A0A1X2G619_9FUNG</name>
<comment type="caution">
    <text evidence="2">The sequence shown here is derived from an EMBL/GenBank/DDBJ whole genome shotgun (WGS) entry which is preliminary data.</text>
</comment>
<keyword evidence="3" id="KW-1185">Reference proteome</keyword>
<protein>
    <submittedName>
        <fullName evidence="2">Uncharacterized protein</fullName>
    </submittedName>
</protein>